<accession>A0A0X3P214</accession>
<protein>
    <submittedName>
        <fullName evidence="1">Uncharacterized protein</fullName>
    </submittedName>
</protein>
<organism evidence="1">
    <name type="scientific">Schistocephalus solidus</name>
    <name type="common">Tapeworm</name>
    <dbReference type="NCBI Taxonomy" id="70667"/>
    <lineage>
        <taxon>Eukaryota</taxon>
        <taxon>Metazoa</taxon>
        <taxon>Spiralia</taxon>
        <taxon>Lophotrochozoa</taxon>
        <taxon>Platyhelminthes</taxon>
        <taxon>Cestoda</taxon>
        <taxon>Eucestoda</taxon>
        <taxon>Diphyllobothriidea</taxon>
        <taxon>Diphyllobothriidae</taxon>
        <taxon>Schistocephalus</taxon>
    </lineage>
</organism>
<dbReference type="AlphaFoldDB" id="A0A0X3P214"/>
<sequence>MSIYLEYSPFERIAEYVFPKLVVAEPEIECRGLSRQTVLTSLALVYIRREAPCFAVCLPSQISISHVCLYCLLSQSLPRMWVEFRRTTVLVFSLAVVPS</sequence>
<dbReference type="EMBL" id="GEEE01021203">
    <property type="protein sequence ID" value="JAP42022.1"/>
    <property type="molecule type" value="Transcribed_RNA"/>
</dbReference>
<reference evidence="1" key="1">
    <citation type="submission" date="2016-01" db="EMBL/GenBank/DDBJ databases">
        <title>Reference transcriptome for the parasite Schistocephalus solidus: insights into the molecular evolution of parasitism.</title>
        <authorList>
            <person name="Hebert F.O."/>
            <person name="Grambauer S."/>
            <person name="Barber I."/>
            <person name="Landry C.R."/>
            <person name="Aubin-Horth N."/>
        </authorList>
    </citation>
    <scope>NUCLEOTIDE SEQUENCE</scope>
</reference>
<name>A0A0X3P214_SCHSO</name>
<proteinExistence type="predicted"/>
<gene>
    <name evidence="1" type="ORF">TR88640</name>
</gene>
<evidence type="ECO:0000313" key="1">
    <source>
        <dbReference type="EMBL" id="JAP42022.1"/>
    </source>
</evidence>